<proteinExistence type="predicted"/>
<feature type="signal peptide" evidence="1">
    <location>
        <begin position="1"/>
        <end position="28"/>
    </location>
</feature>
<evidence type="ECO:0000313" key="2">
    <source>
        <dbReference type="EMBL" id="EGV51024.1"/>
    </source>
</evidence>
<organism evidence="2 3">
    <name type="scientific">endosymbiont of Riftia pachyptila</name>
    <name type="common">vent Ph05</name>
    <dbReference type="NCBI Taxonomy" id="1048808"/>
    <lineage>
        <taxon>Bacteria</taxon>
        <taxon>Pseudomonadati</taxon>
        <taxon>Pseudomonadota</taxon>
        <taxon>Gammaproteobacteria</taxon>
        <taxon>sulfur-oxidizing symbionts</taxon>
    </lineage>
</organism>
<comment type="caution">
    <text evidence="2">The sequence shown here is derived from an EMBL/GenBank/DDBJ whole genome shotgun (WGS) entry which is preliminary data.</text>
</comment>
<sequence length="102" mass="11167">MNHRITRRYIMKTLTFTAAMILSTGLSAGQFNSPFEVGNPDLYHGVDDSSQLSTAVQPGIGDSYAYPWLGNGGFSDTKTVVQRGTNEAYGSHLLDLGHEIDW</sequence>
<gene>
    <name evidence="2" type="ORF">Rifp1Sym_by00100</name>
</gene>
<accession>G2DEC6</accession>
<dbReference type="AlphaFoldDB" id="G2DEC6"/>
<dbReference type="Proteomes" id="UP000004491">
    <property type="component" value="Unassembled WGS sequence"/>
</dbReference>
<evidence type="ECO:0000313" key="3">
    <source>
        <dbReference type="Proteomes" id="UP000004491"/>
    </source>
</evidence>
<keyword evidence="3" id="KW-1185">Reference proteome</keyword>
<dbReference type="EMBL" id="AFOC01000052">
    <property type="protein sequence ID" value="EGV51024.1"/>
    <property type="molecule type" value="Genomic_DNA"/>
</dbReference>
<name>G2DEC6_9GAMM</name>
<keyword evidence="1" id="KW-0732">Signal</keyword>
<protein>
    <submittedName>
        <fullName evidence="2">Uncharacterized protein</fullName>
    </submittedName>
</protein>
<evidence type="ECO:0000256" key="1">
    <source>
        <dbReference type="SAM" id="SignalP"/>
    </source>
</evidence>
<reference evidence="2" key="1">
    <citation type="journal article" date="2011" name="ISME J.">
        <title>The endosymbionts of the deep-sea tubeworms Riftia pachyptila and Tevnia jerichonana share an identical physiology as revealed by proteogenomic analyses.</title>
        <authorList>
            <person name="Gardebrecht A."/>
            <person name="Markert S."/>
            <person name="Felbeck H."/>
            <person name="Thuermer A."/>
            <person name="Albrecht D."/>
            <person name="Wollherr A."/>
            <person name="Kabisch J."/>
            <person name="Lehmann R."/>
            <person name="Daniel R."/>
            <person name="Liesegang H."/>
            <person name="Hecker M."/>
            <person name="Sievert S.M."/>
            <person name="Schweder T."/>
        </authorList>
    </citation>
    <scope>NUCLEOTIDE SEQUENCE [LARGE SCALE GENOMIC DNA]</scope>
</reference>
<feature type="chain" id="PRO_5003428507" evidence="1">
    <location>
        <begin position="29"/>
        <end position="102"/>
    </location>
</feature>